<dbReference type="InterPro" id="IPR026341">
    <property type="entry name" value="T9SS_type_B"/>
</dbReference>
<comment type="caution">
    <text evidence="3">The sequence shown here is derived from an EMBL/GenBank/DDBJ whole genome shotgun (WGS) entry which is preliminary data.</text>
</comment>
<dbReference type="InterPro" id="IPR036116">
    <property type="entry name" value="FN3_sf"/>
</dbReference>
<dbReference type="RefSeq" id="WP_127122297.1">
    <property type="nucleotide sequence ID" value="NZ_BHXQ01000003.1"/>
</dbReference>
<dbReference type="InterPro" id="IPR044023">
    <property type="entry name" value="Ig_7"/>
</dbReference>
<dbReference type="PANTHER" id="PTHR46708">
    <property type="entry name" value="TENASCIN"/>
    <property type="match status" value="1"/>
</dbReference>
<name>A0A401U9Q5_9BACT</name>
<dbReference type="SUPFAM" id="SSF49265">
    <property type="entry name" value="Fibronectin type III"/>
    <property type="match status" value="3"/>
</dbReference>
<dbReference type="Pfam" id="PF19081">
    <property type="entry name" value="Ig_7"/>
    <property type="match status" value="3"/>
</dbReference>
<dbReference type="Pfam" id="PF13585">
    <property type="entry name" value="CHU_C"/>
    <property type="match status" value="1"/>
</dbReference>
<dbReference type="InterPro" id="IPR003961">
    <property type="entry name" value="FN3_dom"/>
</dbReference>
<accession>A0A401U9Q5</accession>
<proteinExistence type="predicted"/>
<evidence type="ECO:0000256" key="1">
    <source>
        <dbReference type="ARBA" id="ARBA00022737"/>
    </source>
</evidence>
<organism evidence="3 4">
    <name type="scientific">Chryseotalea sanaruensis</name>
    <dbReference type="NCBI Taxonomy" id="2482724"/>
    <lineage>
        <taxon>Bacteria</taxon>
        <taxon>Pseudomonadati</taxon>
        <taxon>Bacteroidota</taxon>
        <taxon>Cytophagia</taxon>
        <taxon>Cytophagales</taxon>
        <taxon>Chryseotaleaceae</taxon>
        <taxon>Chryseotalea</taxon>
    </lineage>
</organism>
<feature type="domain" description="Fibronectin type-III" evidence="2">
    <location>
        <begin position="1329"/>
        <end position="1447"/>
    </location>
</feature>
<reference evidence="3 4" key="1">
    <citation type="submission" date="2018-11" db="EMBL/GenBank/DDBJ databases">
        <title>Chryseotalea sanarue gen. nov., sp., nov., a member of the family Cytophagaceae, isolated from a brackish lake in Hamamatsu Japan.</title>
        <authorList>
            <person name="Maejima Y."/>
            <person name="Iino T."/>
            <person name="Muraguchi Y."/>
            <person name="Fukuda K."/>
            <person name="Ohkuma M."/>
            <person name="Moriuchi R."/>
            <person name="Dohra H."/>
            <person name="Kimbara K."/>
            <person name="Shintani M."/>
        </authorList>
    </citation>
    <scope>NUCLEOTIDE SEQUENCE [LARGE SCALE GENOMIC DNA]</scope>
    <source>
        <strain evidence="3 4">Ys</strain>
    </source>
</reference>
<sequence>MRLLILFFFIVIYFTADLLFAQAPTTGATNFSVSNNDGNRLRVNWTRGNGSQVIVIASESPTFNDEGTPVDGTDYTENAQFGIGNQVGTNNFVVYKGVATNVTVTGLVQNTTYYFRIIEFNGTGAGTLYTTLLLSGSGNTVSKPTNGSTAMVATPAGNSTSLTWTRGNGSRVLIILQEGSAPDNPVDYTNYSASSNFGSGSALGSGRVVYFNTNNTVNITSLQPNTTYFYKVVESNGSVAPVYDLTSSLTGSFTTEGTPSVAATNFTVSNLDGSRFRANWTRGNGGKILVVASLSATFNGAGVPADGTDYDADATFGSGNSIGAGNFVVYEGTGTNVTINGLVFGTTYFLRMYEFNGTTFSTQYNTTGVLSGSGTTLSPPTIGSTDLVATTTGNTASLTWTRGNGMRSLVILQSGSSPDNPVNYTNYSANASFGSGSTVGTNGRVVYFNTSNTVNIINLQPNTQYFYKVVEANGPSTPVFDVSNALVGSFTTSGAPTVGSTNFTTSSFQGDRFTISLTRGNGTNRLVVARQDEAVLWTPVDGIDYNANAAFGLGDNLGNNTFVVGDMTSSSLTITGLTPATTYHISVFEYNGAATNTVYQTLSTLVLTGQGSTLSPPGTSASGLLFTNISGHNATIAFTAGNGTSRLVLARAGSPVTDMPVNLVNYSASANFGVAQSLGTSKILYEGTGTGFTVQALQPNTTYHFAVFEYNGSTAPVYKQVDPGIGSFTTLGLPTVAPTNLTFSGMQGDRMSLSYTTGNGFGRIVIAKEGAPVDVFPTDFTTYTANPNFGNAAAHLGNGNYVIENDAQVTGNSSTFIGNLAIGQTYHFAIIETNGTGTERIYMNSADALTGSQSTLSAPTLQATNISFSNITANTMTVNWENGNGNARIVLIREGQAVQDMPANLINYNANFNYTSAPSLGSAKIVYDGTGTSVSVSSIPPGEYHVAVIEYNGGSQPVYRTSDPLTGIVNVGAKPIVPASNLSFSNINGNSISLSCTRGDGLSRMLIVKANSAVDAWPIDFTGYTASSNFGSGSDLGGGNFVVAATTSAVFNIGNLQPSTTYHFAIVEYNGSGASAFYQLSATAATASSTTLSGPVVTTSNFFANNIIGNSMQVTWTNGSGTGRLIVAKAGSAVDFVPNNLTDYNTNNFLGADLGSGNYGVYDGAGDNFILNNLQPGTTYHFAAFEYNGFSNGKVYLTSVVGRTSFTTAPRPSVAPKNLNVGSVNGDRFTLSFSVGNGTRRLIVLRKGGLVDAVPTDLTTYTPAAFGLGSEIGSGNFVTTLTTGSSLNITGLEPNESYGVAVFELDGAAGNERYLITSYINQMVETSATPTIPTFSLLYNSIGSNSINLSWTIGNGNGRIVVLRPNQPVTFLPTNLSTHGTASTNYSSAGVLAVDHRLILRGTNTTATITNLAPGTTYHVAIYEYNGFSQPVYTSEPLRGFFTTLPTSGLAIGGFDAITFCPSQQVDVPYVFTGVLNAGNVLSVELSDISGSFATPLILGTQSTTNSTGFITSNLPASLTEGVGYRLRVRASNPNELSADNGADLQIVTSVQPTFTVVDGQVSSCGTPITLSTSQLGYNLQWFKDIQPIPGATSSTYQAQETGNYQVRITGASGGCALFSTGTTLTITQEPTFDFQFPSLYCEGEISDLQTQTTPTGGTFTGAGVTGGSFNSANAGIGQHLLQYTYVDAVSSCSYFETRQVQVVGIPVSPAVSGVTVCEGSLAVLTASGAVDGEYRWYDVASGGVAIAGAVNSTLSIPALTNDATYYAVINDGVCESSRVSVTATVIEVPDAPVTTGESVCDNGSLVLTATGGTNGQYRWYTTSSGGTALTGENNDSYTTPALNTSTTYYVSVNTGTCESARTPVVAEIVNTPALPVVVDAAACGTSSLLLSASGGLDGDYRWYENETGGTALAGQTATTFTTPLLTSSTIYYVSLLNGICESVRVPVTATINSIPAQPIIQFSGSADFCDGETLTLNAPMAASYLWSTGATTQSIDVNTAGSFTVSITDANTCTSPLSEPVVTTLRNCNNQPPAIDTTPLSTQVGSVLTFNLLSLLTDPDDNLDLSTLQIISQPESGALASIENGNLQIDYVNVSFTGIDRLIIQVCDEEGSCTQQQLEIEVVGDVEIYNALSPNDDGLNDTFIIQYINSLPETSKNKVTVYNRWGDEVFSVADYDNDQKVFRGLSNSGKELPTGTYFYKIEFNSGRSGKSGYLYLKR</sequence>
<gene>
    <name evidence="3" type="ORF">SanaruYs_18710</name>
</gene>
<dbReference type="InterPro" id="IPR013783">
    <property type="entry name" value="Ig-like_fold"/>
</dbReference>
<dbReference type="PROSITE" id="PS50853">
    <property type="entry name" value="FN3"/>
    <property type="match status" value="2"/>
</dbReference>
<dbReference type="Gene3D" id="2.60.40.10">
    <property type="entry name" value="Immunoglobulins"/>
    <property type="match status" value="3"/>
</dbReference>
<feature type="domain" description="Fibronectin type-III" evidence="2">
    <location>
        <begin position="978"/>
        <end position="1089"/>
    </location>
</feature>
<dbReference type="InterPro" id="IPR050991">
    <property type="entry name" value="ECM_Regulatory_Proteins"/>
</dbReference>
<dbReference type="Proteomes" id="UP000288227">
    <property type="component" value="Unassembled WGS sequence"/>
</dbReference>
<protein>
    <recommendedName>
        <fullName evidence="2">Fibronectin type-III domain-containing protein</fullName>
    </recommendedName>
</protein>
<keyword evidence="1" id="KW-0677">Repeat</keyword>
<evidence type="ECO:0000313" key="4">
    <source>
        <dbReference type="Proteomes" id="UP000288227"/>
    </source>
</evidence>
<dbReference type="EMBL" id="BHXQ01000003">
    <property type="protein sequence ID" value="GCC51643.1"/>
    <property type="molecule type" value="Genomic_DNA"/>
</dbReference>
<evidence type="ECO:0000259" key="2">
    <source>
        <dbReference type="PROSITE" id="PS50853"/>
    </source>
</evidence>
<dbReference type="NCBIfam" id="TIGR04131">
    <property type="entry name" value="Bac_Flav_CTERM"/>
    <property type="match status" value="1"/>
</dbReference>
<dbReference type="SMART" id="SM00060">
    <property type="entry name" value="FN3"/>
    <property type="match status" value="12"/>
</dbReference>
<evidence type="ECO:0000313" key="3">
    <source>
        <dbReference type="EMBL" id="GCC51643.1"/>
    </source>
</evidence>
<dbReference type="PANTHER" id="PTHR46708:SF2">
    <property type="entry name" value="FIBRONECTIN TYPE-III DOMAIN-CONTAINING PROTEIN"/>
    <property type="match status" value="1"/>
</dbReference>
<keyword evidence="4" id="KW-1185">Reference proteome</keyword>
<dbReference type="OrthoDB" id="1490014at2"/>